<evidence type="ECO:0000256" key="1">
    <source>
        <dbReference type="ARBA" id="ARBA00022536"/>
    </source>
</evidence>
<feature type="region of interest" description="Disordered" evidence="6">
    <location>
        <begin position="253"/>
        <end position="329"/>
    </location>
</feature>
<dbReference type="InterPro" id="IPR035914">
    <property type="entry name" value="Sperma_CUB_dom_sf"/>
</dbReference>
<reference evidence="10" key="3">
    <citation type="submission" date="2025-08" db="UniProtKB">
        <authorList>
            <consortium name="Ensembl"/>
        </authorList>
    </citation>
    <scope>IDENTIFICATION</scope>
    <source>
        <strain evidence="10">JP 163 A</strain>
    </source>
</reference>
<dbReference type="PROSITE" id="PS00010">
    <property type="entry name" value="ASX_HYDROXYL"/>
    <property type="match status" value="1"/>
</dbReference>
<dbReference type="SMART" id="SM00042">
    <property type="entry name" value="CUB"/>
    <property type="match status" value="1"/>
</dbReference>
<sequence>MPKRNSLNFPSRLLVFLLTFGKLCEAQGNTGGVNRLPDGPKGDSGAFFALRSCHQLLNSDSGEFFSPDYLCSNPPLWCNWTIQVDPGKRIHLRLEDLTLEEACSLKQDQIHVDEPGAQSGGHKVLQKCWQEAKYTSSSNTLYVVLLIGGWPDPPYRGFYGHYQAFGPPVVYSPQEGSTGRSKESERSPGLSEFEPLVNNVELENDDLAYDYYDQQLATSGLPWVPLGGDRGAEAVKNLYPSLKNHSHVYQSVAAPTAPTSTQRMFRSGRGATRSLSSQADSAGRSVIPPAQQRDELKPGNNTPIARKGKTVDTVSADESNLNGQVSPDGLEEVADDRLRISQASDQQPSSSDGTETQKTDHKHHHPKMVEPKGNSNMKNKSEGPHLPGDHLFEVAVEVNFSHDLEDSWDNLAQLLLLSVKTLISKQLEALHTRLSLSSKRIKRLNAGALYILWLQIGHGPGGVQIHRAVHSAMQGLLATGVNLRVNHRSAVIMSVSTADVNECGTQLVLCDANADCVNHFGTYACRCRAGFRDESHLGSGGTTCMEVQPAGTVALTDCTASFKVFKPQLQF</sequence>
<keyword evidence="11" id="KW-1185">Reference proteome</keyword>
<reference evidence="10" key="4">
    <citation type="submission" date="2025-09" db="UniProtKB">
        <authorList>
            <consortium name="Ensembl"/>
        </authorList>
    </citation>
    <scope>IDENTIFICATION</scope>
    <source>
        <strain evidence="10">JP 163 A</strain>
    </source>
</reference>
<evidence type="ECO:0000256" key="7">
    <source>
        <dbReference type="SAM" id="SignalP"/>
    </source>
</evidence>
<feature type="region of interest" description="Disordered" evidence="6">
    <location>
        <begin position="341"/>
        <end position="388"/>
    </location>
</feature>
<comment type="caution">
    <text evidence="5">Lacks conserved residue(s) required for the propagation of feature annotation.</text>
</comment>
<dbReference type="GO" id="GO:0030855">
    <property type="term" value="P:epithelial cell differentiation"/>
    <property type="evidence" value="ECO:0007669"/>
    <property type="project" value="UniProtKB-ARBA"/>
</dbReference>
<feature type="domain" description="CUB" evidence="8">
    <location>
        <begin position="53"/>
        <end position="165"/>
    </location>
</feature>
<evidence type="ECO:0000259" key="9">
    <source>
        <dbReference type="PROSITE" id="PS50026"/>
    </source>
</evidence>
<dbReference type="GeneTree" id="ENSGT01110000267296"/>
<keyword evidence="2 7" id="KW-0732">Signal</keyword>
<proteinExistence type="predicted"/>
<dbReference type="Ensembl" id="ENSXMAT00000035012.1">
    <property type="protein sequence ID" value="ENSXMAP00000023205.1"/>
    <property type="gene ID" value="ENSXMAG00000005863.2"/>
</dbReference>
<keyword evidence="4" id="KW-1015">Disulfide bond</keyword>
<protein>
    <submittedName>
        <fullName evidence="10">Uncharacterized LOC102226733</fullName>
    </submittedName>
</protein>
<dbReference type="InterPro" id="IPR001881">
    <property type="entry name" value="EGF-like_Ca-bd_dom"/>
</dbReference>
<feature type="compositionally biased region" description="Basic and acidic residues" evidence="6">
    <location>
        <begin position="379"/>
        <end position="388"/>
    </location>
</feature>
<evidence type="ECO:0000256" key="5">
    <source>
        <dbReference type="PROSITE-ProRule" id="PRU00076"/>
    </source>
</evidence>
<dbReference type="SUPFAM" id="SSF57196">
    <property type="entry name" value="EGF/Laminin"/>
    <property type="match status" value="1"/>
</dbReference>
<dbReference type="FunFam" id="2.10.25.10:FF:000038">
    <property type="entry name" value="Fibrillin 2"/>
    <property type="match status" value="1"/>
</dbReference>
<dbReference type="InterPro" id="IPR018097">
    <property type="entry name" value="EGF_Ca-bd_CS"/>
</dbReference>
<feature type="compositionally biased region" description="Low complexity" evidence="6">
    <location>
        <begin position="341"/>
        <end position="352"/>
    </location>
</feature>
<reference evidence="11" key="2">
    <citation type="journal article" date="2013" name="Nat. Genet.">
        <title>The genome of the platyfish, Xiphophorus maculatus, provides insights into evolutionary adaptation and several complex traits.</title>
        <authorList>
            <person name="Schartl M."/>
            <person name="Walter R.B."/>
            <person name="Shen Y."/>
            <person name="Garcia T."/>
            <person name="Catchen J."/>
            <person name="Amores A."/>
            <person name="Braasch I."/>
            <person name="Chalopin D."/>
            <person name="Volff J.N."/>
            <person name="Lesch K.P."/>
            <person name="Bisazza A."/>
            <person name="Minx P."/>
            <person name="Hillier L."/>
            <person name="Wilson R.K."/>
            <person name="Fuerstenberg S."/>
            <person name="Boore J."/>
            <person name="Searle S."/>
            <person name="Postlethwait J.H."/>
            <person name="Warren W.C."/>
        </authorList>
    </citation>
    <scope>NUCLEOTIDE SEQUENCE [LARGE SCALE GENOMIC DNA]</scope>
    <source>
        <strain evidence="11">JP 163 A</strain>
    </source>
</reference>
<dbReference type="PROSITE" id="PS01187">
    <property type="entry name" value="EGF_CA"/>
    <property type="match status" value="1"/>
</dbReference>
<dbReference type="SMART" id="SM00179">
    <property type="entry name" value="EGF_CA"/>
    <property type="match status" value="1"/>
</dbReference>
<dbReference type="Proteomes" id="UP000002852">
    <property type="component" value="Unassembled WGS sequence"/>
</dbReference>
<feature type="signal peptide" evidence="7">
    <location>
        <begin position="1"/>
        <end position="26"/>
    </location>
</feature>
<evidence type="ECO:0000313" key="10">
    <source>
        <dbReference type="Ensembl" id="ENSXMAP00000023205.1"/>
    </source>
</evidence>
<dbReference type="InterPro" id="IPR000152">
    <property type="entry name" value="EGF-type_Asp/Asn_hydroxyl_site"/>
</dbReference>
<dbReference type="CDD" id="cd00054">
    <property type="entry name" value="EGF_CA"/>
    <property type="match status" value="1"/>
</dbReference>
<feature type="compositionally biased region" description="Polar residues" evidence="6">
    <location>
        <begin position="312"/>
        <end position="325"/>
    </location>
</feature>
<dbReference type="Pfam" id="PF00431">
    <property type="entry name" value="CUB"/>
    <property type="match status" value="1"/>
</dbReference>
<name>A0A3B5PWD6_XIPMA</name>
<dbReference type="PROSITE" id="PS50026">
    <property type="entry name" value="EGF_3"/>
    <property type="match status" value="1"/>
</dbReference>
<reference evidence="11" key="1">
    <citation type="submission" date="2012-01" db="EMBL/GenBank/DDBJ databases">
        <authorList>
            <person name="Walter R."/>
            <person name="Schartl M."/>
            <person name="Warren W."/>
        </authorList>
    </citation>
    <scope>NUCLEOTIDE SEQUENCE [LARGE SCALE GENOMIC DNA]</scope>
    <source>
        <strain evidence="11">JP 163 A</strain>
    </source>
</reference>
<evidence type="ECO:0000313" key="11">
    <source>
        <dbReference type="Proteomes" id="UP000002852"/>
    </source>
</evidence>
<dbReference type="PROSITE" id="PS01180">
    <property type="entry name" value="CUB"/>
    <property type="match status" value="1"/>
</dbReference>
<dbReference type="GO" id="GO:0005509">
    <property type="term" value="F:calcium ion binding"/>
    <property type="evidence" value="ECO:0007669"/>
    <property type="project" value="InterPro"/>
</dbReference>
<dbReference type="InterPro" id="IPR024730">
    <property type="entry name" value="MSP1_EGF_1"/>
</dbReference>
<evidence type="ECO:0000256" key="6">
    <source>
        <dbReference type="SAM" id="MobiDB-lite"/>
    </source>
</evidence>
<feature type="region of interest" description="Disordered" evidence="6">
    <location>
        <begin position="173"/>
        <end position="192"/>
    </location>
</feature>
<accession>A0A3B5PWD6</accession>
<dbReference type="InterPro" id="IPR000742">
    <property type="entry name" value="EGF"/>
</dbReference>
<keyword evidence="3" id="KW-0677">Repeat</keyword>
<evidence type="ECO:0000259" key="8">
    <source>
        <dbReference type="PROSITE" id="PS01180"/>
    </source>
</evidence>
<evidence type="ECO:0000256" key="4">
    <source>
        <dbReference type="ARBA" id="ARBA00023157"/>
    </source>
</evidence>
<dbReference type="SUPFAM" id="SSF49854">
    <property type="entry name" value="Spermadhesin, CUB domain"/>
    <property type="match status" value="1"/>
</dbReference>
<dbReference type="Pfam" id="PF12946">
    <property type="entry name" value="EGF_MSP1_1"/>
    <property type="match status" value="1"/>
</dbReference>
<organism evidence="10 11">
    <name type="scientific">Xiphophorus maculatus</name>
    <name type="common">Southern platyfish</name>
    <name type="synonym">Platypoecilus maculatus</name>
    <dbReference type="NCBI Taxonomy" id="8083"/>
    <lineage>
        <taxon>Eukaryota</taxon>
        <taxon>Metazoa</taxon>
        <taxon>Chordata</taxon>
        <taxon>Craniata</taxon>
        <taxon>Vertebrata</taxon>
        <taxon>Euteleostomi</taxon>
        <taxon>Actinopterygii</taxon>
        <taxon>Neopterygii</taxon>
        <taxon>Teleostei</taxon>
        <taxon>Neoteleostei</taxon>
        <taxon>Acanthomorphata</taxon>
        <taxon>Ovalentaria</taxon>
        <taxon>Atherinomorphae</taxon>
        <taxon>Cyprinodontiformes</taxon>
        <taxon>Poeciliidae</taxon>
        <taxon>Poeciliinae</taxon>
        <taxon>Xiphophorus</taxon>
    </lineage>
</organism>
<evidence type="ECO:0000256" key="2">
    <source>
        <dbReference type="ARBA" id="ARBA00022729"/>
    </source>
</evidence>
<dbReference type="Gene3D" id="2.60.120.290">
    <property type="entry name" value="Spermadhesin, CUB domain"/>
    <property type="match status" value="1"/>
</dbReference>
<keyword evidence="1 5" id="KW-0245">EGF-like domain</keyword>
<dbReference type="InterPro" id="IPR000859">
    <property type="entry name" value="CUB_dom"/>
</dbReference>
<dbReference type="AlphaFoldDB" id="A0A3B5PWD6"/>
<feature type="domain" description="EGF-like" evidence="9">
    <location>
        <begin position="499"/>
        <end position="534"/>
    </location>
</feature>
<dbReference type="Gene3D" id="2.10.25.10">
    <property type="entry name" value="Laminin"/>
    <property type="match status" value="1"/>
</dbReference>
<evidence type="ECO:0000256" key="3">
    <source>
        <dbReference type="ARBA" id="ARBA00022737"/>
    </source>
</evidence>
<feature type="chain" id="PRO_5017379414" evidence="7">
    <location>
        <begin position="27"/>
        <end position="571"/>
    </location>
</feature>
<dbReference type="CDD" id="cd00041">
    <property type="entry name" value="CUB"/>
    <property type="match status" value="1"/>
</dbReference>